<evidence type="ECO:0000256" key="1">
    <source>
        <dbReference type="PROSITE-ProRule" id="PRU00409"/>
    </source>
</evidence>
<sequence>MTKARHPVYLGIMVSRWSAREGERANPPPLQMPEDLFCRQLCRIGRKLGIDVYLFDASGSPDASGITGYALGQKEWLKTRLPLPDIVYDRTLCTSAKQLQLRARLLSDLKQNHPFILMNGSLPDKWNVHTLLQQDGQLRPFLVPTVRYEGTQTLTALDQLQTYGLFLKPAAGTHGKGAIHLFPSSSGYELTGRDRCNNTIAFQFHQLQEAEQWLQRFTFGIPYLVQPYLRLTGENGRPFDVRALIQKNSAGRWSFTGAALREGGEGSVTSNLHGGGRAVMASESLTVRFGKSASDSLLAQIRRISERAAHRLEQHCGRLAEIGFDFGIEPDGRLWLLEANAKPGRLAFAGDSRAASTAVLQPLRYARWLAGRRNPVFSPDNRIALQTP</sequence>
<keyword evidence="1" id="KW-0547">Nucleotide-binding</keyword>
<feature type="domain" description="ATP-grasp" evidence="2">
    <location>
        <begin position="135"/>
        <end position="368"/>
    </location>
</feature>
<gene>
    <name evidence="3" type="ORF">GCM10010911_35140</name>
</gene>
<organism evidence="3 4">
    <name type="scientific">Paenibacillus nasutitermitis</name>
    <dbReference type="NCBI Taxonomy" id="1652958"/>
    <lineage>
        <taxon>Bacteria</taxon>
        <taxon>Bacillati</taxon>
        <taxon>Bacillota</taxon>
        <taxon>Bacilli</taxon>
        <taxon>Bacillales</taxon>
        <taxon>Paenibacillaceae</taxon>
        <taxon>Paenibacillus</taxon>
    </lineage>
</organism>
<dbReference type="RefSeq" id="WP_188993193.1">
    <property type="nucleotide sequence ID" value="NZ_BMHP01000002.1"/>
</dbReference>
<dbReference type="Pfam" id="PF14398">
    <property type="entry name" value="ATPgrasp_YheCD"/>
    <property type="match status" value="1"/>
</dbReference>
<evidence type="ECO:0000313" key="4">
    <source>
        <dbReference type="Proteomes" id="UP000612456"/>
    </source>
</evidence>
<dbReference type="InterPro" id="IPR011761">
    <property type="entry name" value="ATP-grasp"/>
</dbReference>
<dbReference type="PROSITE" id="PS50975">
    <property type="entry name" value="ATP_GRASP"/>
    <property type="match status" value="1"/>
</dbReference>
<keyword evidence="1" id="KW-0067">ATP-binding</keyword>
<accession>A0A916Z4I3</accession>
<proteinExistence type="predicted"/>
<dbReference type="AlphaFoldDB" id="A0A916Z4I3"/>
<name>A0A916Z4I3_9BACL</name>
<reference evidence="3" key="2">
    <citation type="submission" date="2020-09" db="EMBL/GenBank/DDBJ databases">
        <authorList>
            <person name="Sun Q."/>
            <person name="Zhou Y."/>
        </authorList>
    </citation>
    <scope>NUCLEOTIDE SEQUENCE</scope>
    <source>
        <strain evidence="3">CGMCC 1.15178</strain>
    </source>
</reference>
<evidence type="ECO:0000259" key="2">
    <source>
        <dbReference type="PROSITE" id="PS50975"/>
    </source>
</evidence>
<protein>
    <recommendedName>
        <fullName evidence="2">ATP-grasp domain-containing protein</fullName>
    </recommendedName>
</protein>
<dbReference type="GO" id="GO:0005524">
    <property type="term" value="F:ATP binding"/>
    <property type="evidence" value="ECO:0007669"/>
    <property type="project" value="UniProtKB-UniRule"/>
</dbReference>
<dbReference type="GO" id="GO:0046872">
    <property type="term" value="F:metal ion binding"/>
    <property type="evidence" value="ECO:0007669"/>
    <property type="project" value="InterPro"/>
</dbReference>
<comment type="caution">
    <text evidence="3">The sequence shown here is derived from an EMBL/GenBank/DDBJ whole genome shotgun (WGS) entry which is preliminary data.</text>
</comment>
<dbReference type="InterPro" id="IPR026838">
    <property type="entry name" value="YheC/D"/>
</dbReference>
<reference evidence="3" key="1">
    <citation type="journal article" date="2014" name="Int. J. Syst. Evol. Microbiol.">
        <title>Complete genome sequence of Corynebacterium casei LMG S-19264T (=DSM 44701T), isolated from a smear-ripened cheese.</title>
        <authorList>
            <consortium name="US DOE Joint Genome Institute (JGI-PGF)"/>
            <person name="Walter F."/>
            <person name="Albersmeier A."/>
            <person name="Kalinowski J."/>
            <person name="Ruckert C."/>
        </authorList>
    </citation>
    <scope>NUCLEOTIDE SEQUENCE</scope>
    <source>
        <strain evidence="3">CGMCC 1.15178</strain>
    </source>
</reference>
<evidence type="ECO:0000313" key="3">
    <source>
        <dbReference type="EMBL" id="GGD74203.1"/>
    </source>
</evidence>
<dbReference type="SUPFAM" id="SSF56059">
    <property type="entry name" value="Glutathione synthetase ATP-binding domain-like"/>
    <property type="match status" value="1"/>
</dbReference>
<dbReference type="EMBL" id="BMHP01000002">
    <property type="protein sequence ID" value="GGD74203.1"/>
    <property type="molecule type" value="Genomic_DNA"/>
</dbReference>
<dbReference type="Proteomes" id="UP000612456">
    <property type="component" value="Unassembled WGS sequence"/>
</dbReference>
<keyword evidence="4" id="KW-1185">Reference proteome</keyword>
<dbReference type="Gene3D" id="3.30.470.20">
    <property type="entry name" value="ATP-grasp fold, B domain"/>
    <property type="match status" value="1"/>
</dbReference>